<feature type="transmembrane region" description="Helical" evidence="6">
    <location>
        <begin position="160"/>
        <end position="182"/>
    </location>
</feature>
<dbReference type="SUPFAM" id="SSF103473">
    <property type="entry name" value="MFS general substrate transporter"/>
    <property type="match status" value="1"/>
</dbReference>
<comment type="similarity">
    <text evidence="2">Belongs to the major facilitator superfamily. Proton-dependent oligopeptide transporter (POT/PTR) (TC 2.A.17) family.</text>
</comment>
<evidence type="ECO:0000256" key="5">
    <source>
        <dbReference type="ARBA" id="ARBA00023136"/>
    </source>
</evidence>
<feature type="transmembrane region" description="Helical" evidence="6">
    <location>
        <begin position="427"/>
        <end position="449"/>
    </location>
</feature>
<evidence type="ECO:0000313" key="8">
    <source>
        <dbReference type="RefSeq" id="XP_031388653.1"/>
    </source>
</evidence>
<keyword evidence="5 6" id="KW-0472">Membrane</keyword>
<feature type="transmembrane region" description="Helical" evidence="6">
    <location>
        <begin position="121"/>
        <end position="139"/>
    </location>
</feature>
<evidence type="ECO:0000313" key="7">
    <source>
        <dbReference type="Proteomes" id="UP000515151"/>
    </source>
</evidence>
<accession>A0A6P8DBP6</accession>
<feature type="transmembrane region" description="Helical" evidence="6">
    <location>
        <begin position="384"/>
        <end position="407"/>
    </location>
</feature>
<evidence type="ECO:0000256" key="1">
    <source>
        <dbReference type="ARBA" id="ARBA00004141"/>
    </source>
</evidence>
<dbReference type="InterPro" id="IPR000109">
    <property type="entry name" value="POT_fam"/>
</dbReference>
<sequence>MSARRVNGGWITFPFITGTVALVALAGNGWTANLMVYLIEEFNMKSIAAAQIWTAFSGSSSLLPILGAIVADSYAGCFTVIAASTLISLLGLILITVTAILNKLRPQQCNSNFCPNSSGSQLAVLYTGLAMAALGSAGTRFTSLTIGANQFDKPEDRSRFFNWCFVAQYVASVIGATVMVYIQDNVSWGLGFGLCAGANAIGLLIFLLGKRLYRPEDGPRGSPYGDLARVVVAAVKKRNIRLTLNNEDYYYGHHGQVTETAGPTSKKKFRFLNRAALKTEGDIRQDGSVAKPWRLCTMQQVEDFKTLLRIFPLWSSGILLSTTIVTQGSLVILQALAMDRHLGPHFKIPAGSMWVLSMISLSISLTLSDRVFSPIWRKAVNRSFTVLQWIGVGHILNTLSLVVASVVEAKRLGATHHHQKLSSLLLFPQLILVGVGLSLHHPGQAAFFYQEFPLSLRSTATAMASVTIGIGYYLSTLFLDLFRRVTEWLPNNINDGRADNVYWTLVAVGMLNFVYYLICAGCYKYQIRNSEGIGGANGNSASNK</sequence>
<keyword evidence="4 6" id="KW-1133">Transmembrane helix</keyword>
<feature type="transmembrane region" description="Helical" evidence="6">
    <location>
        <begin position="50"/>
        <end position="71"/>
    </location>
</feature>
<organism evidence="7 8">
    <name type="scientific">Punica granatum</name>
    <name type="common">Pomegranate</name>
    <dbReference type="NCBI Taxonomy" id="22663"/>
    <lineage>
        <taxon>Eukaryota</taxon>
        <taxon>Viridiplantae</taxon>
        <taxon>Streptophyta</taxon>
        <taxon>Embryophyta</taxon>
        <taxon>Tracheophyta</taxon>
        <taxon>Spermatophyta</taxon>
        <taxon>Magnoliopsida</taxon>
        <taxon>eudicotyledons</taxon>
        <taxon>Gunneridae</taxon>
        <taxon>Pentapetalae</taxon>
        <taxon>rosids</taxon>
        <taxon>malvids</taxon>
        <taxon>Myrtales</taxon>
        <taxon>Lythraceae</taxon>
        <taxon>Punica</taxon>
    </lineage>
</organism>
<keyword evidence="3 6" id="KW-0812">Transmembrane</keyword>
<evidence type="ECO:0000256" key="2">
    <source>
        <dbReference type="ARBA" id="ARBA00005982"/>
    </source>
</evidence>
<protein>
    <submittedName>
        <fullName evidence="8">Protein NRT1/ PTR FAMILY 2.3-like</fullName>
    </submittedName>
</protein>
<gene>
    <name evidence="8" type="primary">LOC116201530</name>
</gene>
<feature type="transmembrane region" description="Helical" evidence="6">
    <location>
        <begin position="313"/>
        <end position="333"/>
    </location>
</feature>
<feature type="transmembrane region" description="Helical" evidence="6">
    <location>
        <begin position="188"/>
        <end position="208"/>
    </location>
</feature>
<feature type="transmembrane region" description="Helical" evidence="6">
    <location>
        <begin position="78"/>
        <end position="101"/>
    </location>
</feature>
<dbReference type="InterPro" id="IPR036259">
    <property type="entry name" value="MFS_trans_sf"/>
</dbReference>
<dbReference type="OrthoDB" id="8904098at2759"/>
<dbReference type="RefSeq" id="XP_031388653.1">
    <property type="nucleotide sequence ID" value="XM_031532793.1"/>
</dbReference>
<dbReference type="Proteomes" id="UP000515151">
    <property type="component" value="Chromosome 3"/>
</dbReference>
<dbReference type="GO" id="GO:0022857">
    <property type="term" value="F:transmembrane transporter activity"/>
    <property type="evidence" value="ECO:0007669"/>
    <property type="project" value="InterPro"/>
</dbReference>
<reference evidence="8" key="2">
    <citation type="submission" date="2025-08" db="UniProtKB">
        <authorList>
            <consortium name="RefSeq"/>
        </authorList>
    </citation>
    <scope>IDENTIFICATION</scope>
    <source>
        <tissue evidence="8">Leaf</tissue>
    </source>
</reference>
<dbReference type="GeneID" id="116201530"/>
<reference evidence="7" key="1">
    <citation type="journal article" date="2020" name="Plant Biotechnol. J.">
        <title>The pomegranate (Punica granatum L.) draft genome dissects genetic divergence between soft- and hard-seeded cultivars.</title>
        <authorList>
            <person name="Luo X."/>
            <person name="Li H."/>
            <person name="Wu Z."/>
            <person name="Yao W."/>
            <person name="Zhao P."/>
            <person name="Cao D."/>
            <person name="Yu H."/>
            <person name="Li K."/>
            <person name="Poudel K."/>
            <person name="Zhao D."/>
            <person name="Zhang F."/>
            <person name="Xia X."/>
            <person name="Chen L."/>
            <person name="Wang Q."/>
            <person name="Jing D."/>
            <person name="Cao S."/>
        </authorList>
    </citation>
    <scope>NUCLEOTIDE SEQUENCE [LARGE SCALE GENOMIC DNA]</scope>
    <source>
        <strain evidence="7">cv. Tunisia</strain>
    </source>
</reference>
<name>A0A6P8DBP6_PUNGR</name>
<feature type="transmembrane region" description="Helical" evidence="6">
    <location>
        <begin position="461"/>
        <end position="482"/>
    </location>
</feature>
<keyword evidence="7" id="KW-1185">Reference proteome</keyword>
<dbReference type="Gene3D" id="1.20.1250.20">
    <property type="entry name" value="MFS general substrate transporter like domains"/>
    <property type="match status" value="1"/>
</dbReference>
<evidence type="ECO:0000256" key="4">
    <source>
        <dbReference type="ARBA" id="ARBA00022989"/>
    </source>
</evidence>
<evidence type="ECO:0000256" key="3">
    <source>
        <dbReference type="ARBA" id="ARBA00022692"/>
    </source>
</evidence>
<feature type="transmembrane region" description="Helical" evidence="6">
    <location>
        <begin position="353"/>
        <end position="372"/>
    </location>
</feature>
<evidence type="ECO:0000256" key="6">
    <source>
        <dbReference type="SAM" id="Phobius"/>
    </source>
</evidence>
<feature type="transmembrane region" description="Helical" evidence="6">
    <location>
        <begin position="12"/>
        <end position="30"/>
    </location>
</feature>
<feature type="transmembrane region" description="Helical" evidence="6">
    <location>
        <begin position="502"/>
        <end position="523"/>
    </location>
</feature>
<comment type="subcellular location">
    <subcellularLocation>
        <location evidence="1">Membrane</location>
        <topology evidence="1">Multi-pass membrane protein</topology>
    </subcellularLocation>
</comment>
<dbReference type="PANTHER" id="PTHR11654">
    <property type="entry name" value="OLIGOPEPTIDE TRANSPORTER-RELATED"/>
    <property type="match status" value="1"/>
</dbReference>
<dbReference type="GO" id="GO:0016020">
    <property type="term" value="C:membrane"/>
    <property type="evidence" value="ECO:0007669"/>
    <property type="project" value="UniProtKB-SubCell"/>
</dbReference>
<dbReference type="Pfam" id="PF00854">
    <property type="entry name" value="PTR2"/>
    <property type="match status" value="1"/>
</dbReference>
<dbReference type="AlphaFoldDB" id="A0A6P8DBP6"/>
<proteinExistence type="inferred from homology"/>